<protein>
    <submittedName>
        <fullName evidence="2">Uncharacterized protein</fullName>
    </submittedName>
</protein>
<comment type="caution">
    <text evidence="2">The sequence shown here is derived from an EMBL/GenBank/DDBJ whole genome shotgun (WGS) entry which is preliminary data.</text>
</comment>
<proteinExistence type="predicted"/>
<feature type="region of interest" description="Disordered" evidence="1">
    <location>
        <begin position="1"/>
        <end position="21"/>
    </location>
</feature>
<dbReference type="Proteomes" id="UP000314294">
    <property type="component" value="Unassembled WGS sequence"/>
</dbReference>
<evidence type="ECO:0000313" key="2">
    <source>
        <dbReference type="EMBL" id="TNN85409.1"/>
    </source>
</evidence>
<organism evidence="2 3">
    <name type="scientific">Liparis tanakae</name>
    <name type="common">Tanaka's snailfish</name>
    <dbReference type="NCBI Taxonomy" id="230148"/>
    <lineage>
        <taxon>Eukaryota</taxon>
        <taxon>Metazoa</taxon>
        <taxon>Chordata</taxon>
        <taxon>Craniata</taxon>
        <taxon>Vertebrata</taxon>
        <taxon>Euteleostomi</taxon>
        <taxon>Actinopterygii</taxon>
        <taxon>Neopterygii</taxon>
        <taxon>Teleostei</taxon>
        <taxon>Neoteleostei</taxon>
        <taxon>Acanthomorphata</taxon>
        <taxon>Eupercaria</taxon>
        <taxon>Perciformes</taxon>
        <taxon>Cottioidei</taxon>
        <taxon>Cottales</taxon>
        <taxon>Liparidae</taxon>
        <taxon>Liparis</taxon>
    </lineage>
</organism>
<gene>
    <name evidence="2" type="ORF">EYF80_004431</name>
</gene>
<evidence type="ECO:0000256" key="1">
    <source>
        <dbReference type="SAM" id="MobiDB-lite"/>
    </source>
</evidence>
<evidence type="ECO:0000313" key="3">
    <source>
        <dbReference type="Proteomes" id="UP000314294"/>
    </source>
</evidence>
<sequence>MPCSEGGCSQATTQRNSRGGIPASSLPAALRASVEVSIVLLVLIRHSIPSEACSGGCLKTERDNLDNSSECRRRSTIRGQRSYCKCHFQRRRGPRRDPCFRSELSCQNEKGKESQAVSPEEKLFSARVIATLRHPRLLQLALRRRFFDTTTRCFSWRLKEEAFQRSTLRARLLKGSLFCLVQVFRESQRMGKQFSSKCSNSNSDRSSIASTDNI</sequence>
<reference evidence="2 3" key="1">
    <citation type="submission" date="2019-03" db="EMBL/GenBank/DDBJ databases">
        <title>First draft genome of Liparis tanakae, snailfish: a comprehensive survey of snailfish specific genes.</title>
        <authorList>
            <person name="Kim W."/>
            <person name="Song I."/>
            <person name="Jeong J.-H."/>
            <person name="Kim D."/>
            <person name="Kim S."/>
            <person name="Ryu S."/>
            <person name="Song J.Y."/>
            <person name="Lee S.K."/>
        </authorList>
    </citation>
    <scope>NUCLEOTIDE SEQUENCE [LARGE SCALE GENOMIC DNA]</scope>
    <source>
        <tissue evidence="2">Muscle</tissue>
    </source>
</reference>
<feature type="region of interest" description="Disordered" evidence="1">
    <location>
        <begin position="194"/>
        <end position="214"/>
    </location>
</feature>
<keyword evidence="3" id="KW-1185">Reference proteome</keyword>
<dbReference type="EMBL" id="SRLO01000021">
    <property type="protein sequence ID" value="TNN85409.1"/>
    <property type="molecule type" value="Genomic_DNA"/>
</dbReference>
<name>A0A4Z2J5C3_9TELE</name>
<dbReference type="AlphaFoldDB" id="A0A4Z2J5C3"/>
<feature type="compositionally biased region" description="Low complexity" evidence="1">
    <location>
        <begin position="195"/>
        <end position="214"/>
    </location>
</feature>
<feature type="compositionally biased region" description="Polar residues" evidence="1">
    <location>
        <begin position="7"/>
        <end position="17"/>
    </location>
</feature>
<accession>A0A4Z2J5C3</accession>